<reference evidence="1 2" key="1">
    <citation type="journal article" date="2005" name="BMC Genomics">
        <title>Bacterial genome adaptation to niches: divergence of the potential virulence genes in three Burkholderia species of different survival strategies.</title>
        <authorList>
            <person name="Kim H.S."/>
            <person name="Schell M.A."/>
            <person name="Yu Y."/>
            <person name="Ulrich R.L."/>
            <person name="Sarria S.H."/>
            <person name="Nierman W.C."/>
            <person name="DeShazer D."/>
        </authorList>
    </citation>
    <scope>NUCLEOTIDE SEQUENCE [LARGE SCALE GENOMIC DNA]</scope>
    <source>
        <strain evidence="2">ATCC 700388 / DSM 13276 / CCUG 48851 / CIP 106301 / E264</strain>
    </source>
</reference>
<name>Q2T461_BURTA</name>
<protein>
    <submittedName>
        <fullName evidence="1">Uncharacterized protein</fullName>
    </submittedName>
</protein>
<dbReference type="HOGENOM" id="CLU_3355100_0_0_4"/>
<dbReference type="EMBL" id="CP000085">
    <property type="protein sequence ID" value="ABC34522.1"/>
    <property type="molecule type" value="Genomic_DNA"/>
</dbReference>
<evidence type="ECO:0000313" key="2">
    <source>
        <dbReference type="Proteomes" id="UP000001930"/>
    </source>
</evidence>
<gene>
    <name evidence="1" type="ordered locus">BTH_II1844</name>
</gene>
<dbReference type="AlphaFoldDB" id="Q2T461"/>
<proteinExistence type="predicted"/>
<dbReference type="Proteomes" id="UP000001930">
    <property type="component" value="Chromosome II"/>
</dbReference>
<accession>Q2T461</accession>
<sequence length="36" mass="3780">MQHTGCAARLNPAAAQPEIRTANQPFRLAVAPHSGP</sequence>
<organism evidence="1 2">
    <name type="scientific">Burkholderia thailandensis (strain ATCC 700388 / DSM 13276 / CCUG 48851 / CIP 106301 / E264)</name>
    <dbReference type="NCBI Taxonomy" id="271848"/>
    <lineage>
        <taxon>Bacteria</taxon>
        <taxon>Pseudomonadati</taxon>
        <taxon>Pseudomonadota</taxon>
        <taxon>Betaproteobacteria</taxon>
        <taxon>Burkholderiales</taxon>
        <taxon>Burkholderiaceae</taxon>
        <taxon>Burkholderia</taxon>
        <taxon>pseudomallei group</taxon>
    </lineage>
</organism>
<dbReference type="KEGG" id="bte:BTH_II1844"/>
<keyword evidence="2" id="KW-1185">Reference proteome</keyword>
<evidence type="ECO:0000313" key="1">
    <source>
        <dbReference type="EMBL" id="ABC34522.1"/>
    </source>
</evidence>